<dbReference type="InterPro" id="IPR050090">
    <property type="entry name" value="Tyrosine_recombinase_XerCD"/>
</dbReference>
<dbReference type="InterPro" id="IPR044068">
    <property type="entry name" value="CB"/>
</dbReference>
<evidence type="ECO:0000256" key="3">
    <source>
        <dbReference type="ARBA" id="ARBA00023172"/>
    </source>
</evidence>
<dbReference type="InterPro" id="IPR010998">
    <property type="entry name" value="Integrase_recombinase_N"/>
</dbReference>
<reference evidence="6" key="1">
    <citation type="journal article" date="2015" name="Nature">
        <title>Complex archaea that bridge the gap between prokaryotes and eukaryotes.</title>
        <authorList>
            <person name="Spang A."/>
            <person name="Saw J.H."/>
            <person name="Jorgensen S.L."/>
            <person name="Zaremba-Niedzwiedzka K."/>
            <person name="Martijn J."/>
            <person name="Lind A.E."/>
            <person name="van Eijk R."/>
            <person name="Schleper C."/>
            <person name="Guy L."/>
            <person name="Ettema T.J."/>
        </authorList>
    </citation>
    <scope>NUCLEOTIDE SEQUENCE</scope>
</reference>
<keyword evidence="3" id="KW-0233">DNA recombination</keyword>
<proteinExistence type="inferred from homology"/>
<dbReference type="NCBIfam" id="TIGR01764">
    <property type="entry name" value="excise"/>
    <property type="match status" value="1"/>
</dbReference>
<evidence type="ECO:0000259" key="5">
    <source>
        <dbReference type="PROSITE" id="PS51900"/>
    </source>
</evidence>
<dbReference type="InterPro" id="IPR010093">
    <property type="entry name" value="SinI_DNA-bd"/>
</dbReference>
<evidence type="ECO:0000256" key="2">
    <source>
        <dbReference type="ARBA" id="ARBA00023125"/>
    </source>
</evidence>
<dbReference type="InterPro" id="IPR011010">
    <property type="entry name" value="DNA_brk_join_enz"/>
</dbReference>
<dbReference type="PANTHER" id="PTHR30349">
    <property type="entry name" value="PHAGE INTEGRASE-RELATED"/>
    <property type="match status" value="1"/>
</dbReference>
<name>A0A0F9HUB6_9ZZZZ</name>
<dbReference type="PROSITE" id="PS51898">
    <property type="entry name" value="TYR_RECOMBINASE"/>
    <property type="match status" value="1"/>
</dbReference>
<dbReference type="InterPro" id="IPR002104">
    <property type="entry name" value="Integrase_catalytic"/>
</dbReference>
<dbReference type="Gene3D" id="1.10.150.130">
    <property type="match status" value="1"/>
</dbReference>
<comment type="caution">
    <text evidence="6">The sequence shown here is derived from an EMBL/GenBank/DDBJ whole genome shotgun (WGS) entry which is preliminary data.</text>
</comment>
<keyword evidence="2" id="KW-0238">DNA-binding</keyword>
<comment type="similarity">
    <text evidence="1">Belongs to the 'phage' integrase family.</text>
</comment>
<dbReference type="AlphaFoldDB" id="A0A0F9HUB6"/>
<evidence type="ECO:0008006" key="7">
    <source>
        <dbReference type="Google" id="ProtNLM"/>
    </source>
</evidence>
<protein>
    <recommendedName>
        <fullName evidence="7">Tyr recombinase domain-containing protein</fullName>
    </recommendedName>
</protein>
<organism evidence="6">
    <name type="scientific">marine sediment metagenome</name>
    <dbReference type="NCBI Taxonomy" id="412755"/>
    <lineage>
        <taxon>unclassified sequences</taxon>
        <taxon>metagenomes</taxon>
        <taxon>ecological metagenomes</taxon>
    </lineage>
</organism>
<accession>A0A0F9HUB6</accession>
<sequence>MDKLLTTPQAAEYLQIHPQTLYKKKEIPRARIGGSIRFKESDLDKYVEQRTISPSPFHPPVLNSQSFNLKITPENDMNNSGGKNELAKKKPTCFNYGFGRVYLRAYKSGRSCWTIDYRDENGKRIQQALPHAQSREEAAFTLQKKVAEALDRKHGIERRREKIGFSDFAKIFLEDYMMTVRRNFRPDVYRLNHLCSYFKETDLRSITPLTVERFRKERLKTGNSKSTCNRYMALMKRLFSVAIEEGYTEENPVQKVKLYSEKDTLKERILTEQEERKLTETCSDALRPIIAVALNTGMRKTEILNLQWNQVDLKAWRIRVEKTKSGKVRFMPINDVLFHELRRLRNGQSPFVFFNPETMKPYVDMKKGFKAACRRAGIEGIRFHDLRHTFASRLIANGADIEVVRELLGHHSITVTQRYIHSSDERKRAAVELLSKEIKDRICDVSVTQKEESKLIH</sequence>
<dbReference type="GO" id="GO:0006310">
    <property type="term" value="P:DNA recombination"/>
    <property type="evidence" value="ECO:0007669"/>
    <property type="project" value="UniProtKB-KW"/>
</dbReference>
<dbReference type="InterPro" id="IPR013762">
    <property type="entry name" value="Integrase-like_cat_sf"/>
</dbReference>
<dbReference type="CDD" id="cd00796">
    <property type="entry name" value="INT_Rci_Hp1_C"/>
    <property type="match status" value="1"/>
</dbReference>
<dbReference type="PROSITE" id="PS51900">
    <property type="entry name" value="CB"/>
    <property type="match status" value="1"/>
</dbReference>
<feature type="domain" description="Tyr recombinase" evidence="4">
    <location>
        <begin position="265"/>
        <end position="432"/>
    </location>
</feature>
<dbReference type="GO" id="GO:0015074">
    <property type="term" value="P:DNA integration"/>
    <property type="evidence" value="ECO:0007669"/>
    <property type="project" value="InterPro"/>
</dbReference>
<evidence type="ECO:0000259" key="4">
    <source>
        <dbReference type="PROSITE" id="PS51898"/>
    </source>
</evidence>
<evidence type="ECO:0000313" key="6">
    <source>
        <dbReference type="EMBL" id="KKM18996.1"/>
    </source>
</evidence>
<evidence type="ECO:0000256" key="1">
    <source>
        <dbReference type="ARBA" id="ARBA00008857"/>
    </source>
</evidence>
<dbReference type="InterPro" id="IPR025269">
    <property type="entry name" value="SAM-like_dom"/>
</dbReference>
<gene>
    <name evidence="6" type="ORF">LCGC14_1660050</name>
</gene>
<dbReference type="InterPro" id="IPR041657">
    <property type="entry name" value="HTH_17"/>
</dbReference>
<dbReference type="Gene3D" id="1.10.443.10">
    <property type="entry name" value="Intergrase catalytic core"/>
    <property type="match status" value="1"/>
</dbReference>
<feature type="domain" description="Core-binding (CB)" evidence="5">
    <location>
        <begin position="163"/>
        <end position="243"/>
    </location>
</feature>
<dbReference type="PANTHER" id="PTHR30349:SF64">
    <property type="entry name" value="PROPHAGE INTEGRASE INTD-RELATED"/>
    <property type="match status" value="1"/>
</dbReference>
<dbReference type="Pfam" id="PF00589">
    <property type="entry name" value="Phage_integrase"/>
    <property type="match status" value="1"/>
</dbReference>
<dbReference type="Pfam" id="PF13102">
    <property type="entry name" value="Phage_int_SAM_5"/>
    <property type="match status" value="1"/>
</dbReference>
<dbReference type="SUPFAM" id="SSF56349">
    <property type="entry name" value="DNA breaking-rejoining enzymes"/>
    <property type="match status" value="1"/>
</dbReference>
<dbReference type="GO" id="GO:0003677">
    <property type="term" value="F:DNA binding"/>
    <property type="evidence" value="ECO:0007669"/>
    <property type="project" value="UniProtKB-KW"/>
</dbReference>
<dbReference type="EMBL" id="LAZR01014093">
    <property type="protein sequence ID" value="KKM18996.1"/>
    <property type="molecule type" value="Genomic_DNA"/>
</dbReference>
<dbReference type="Pfam" id="PF12728">
    <property type="entry name" value="HTH_17"/>
    <property type="match status" value="1"/>
</dbReference>